<dbReference type="OrthoDB" id="9800692at2"/>
<name>F5Y996_LEAAZ</name>
<dbReference type="HOGENOM" id="CLU_126515_1_0_12"/>
<dbReference type="Proteomes" id="UP000009222">
    <property type="component" value="Chromosome"/>
</dbReference>
<dbReference type="RefSeq" id="WP_015712338.1">
    <property type="nucleotide sequence ID" value="NC_015577.1"/>
</dbReference>
<keyword evidence="2" id="KW-1185">Reference proteome</keyword>
<sequence>MTKPQHHVLLCASFRMNGTPQGVCAKSGSGQLMQYLQEELTDRGLVDVAVSSTSCLRVCDRGPALVVYPENWWFGHIDSEEAIDAVIDSIEKGTPAAEYVIA</sequence>
<dbReference type="CDD" id="cd02980">
    <property type="entry name" value="TRX_Fd_family"/>
    <property type="match status" value="1"/>
</dbReference>
<reference evidence="2" key="1">
    <citation type="submission" date="2009-12" db="EMBL/GenBank/DDBJ databases">
        <title>Complete sequence of Treponema azotonutricium strain ZAS-9.</title>
        <authorList>
            <person name="Tetu S.G."/>
            <person name="Matson E."/>
            <person name="Ren Q."/>
            <person name="Seshadri R."/>
            <person name="Elbourne L."/>
            <person name="Hassan K.A."/>
            <person name="Durkin A."/>
            <person name="Radune D."/>
            <person name="Mohamoud Y."/>
            <person name="Shay R."/>
            <person name="Jin S."/>
            <person name="Zhang X."/>
            <person name="Lucey K."/>
            <person name="Ballor N.R."/>
            <person name="Ottesen E."/>
            <person name="Rosenthal R."/>
            <person name="Allen A."/>
            <person name="Leadbetter J.R."/>
            <person name="Paulsen I.T."/>
        </authorList>
    </citation>
    <scope>NUCLEOTIDE SEQUENCE [LARGE SCALE GENOMIC DNA]</scope>
    <source>
        <strain evidence="2">ATCC BAA-888 / DSM 13862 / ZAS-9</strain>
    </source>
</reference>
<dbReference type="AlphaFoldDB" id="F5Y996"/>
<reference evidence="1 2" key="2">
    <citation type="journal article" date="2011" name="ISME J.">
        <title>RNA-seq reveals cooperative metabolic interactions between two termite-gut spirochete species in co-culture.</title>
        <authorList>
            <person name="Rosenthal A.Z."/>
            <person name="Matson E.G."/>
            <person name="Eldar A."/>
            <person name="Leadbetter J.R."/>
        </authorList>
    </citation>
    <scope>NUCLEOTIDE SEQUENCE [LARGE SCALE GENOMIC DNA]</scope>
    <source>
        <strain evidence="2">ATCC BAA-888 / DSM 13862 / ZAS-9</strain>
    </source>
</reference>
<proteinExistence type="predicted"/>
<gene>
    <name evidence="1" type="ordered locus">TREAZ_3222</name>
</gene>
<evidence type="ECO:0000313" key="1">
    <source>
        <dbReference type="EMBL" id="AEF82221.1"/>
    </source>
</evidence>
<dbReference type="eggNOG" id="COG3411">
    <property type="taxonomic scope" value="Bacteria"/>
</dbReference>
<dbReference type="InterPro" id="IPR036249">
    <property type="entry name" value="Thioredoxin-like_sf"/>
</dbReference>
<dbReference type="STRING" id="545695.TREAZ_3222"/>
<dbReference type="Gene3D" id="3.40.30.10">
    <property type="entry name" value="Glutaredoxin"/>
    <property type="match status" value="1"/>
</dbReference>
<dbReference type="SUPFAM" id="SSF52833">
    <property type="entry name" value="Thioredoxin-like"/>
    <property type="match status" value="1"/>
</dbReference>
<organism evidence="1 2">
    <name type="scientific">Leadbettera azotonutricia (strain ATCC BAA-888 / DSM 13862 / ZAS-9)</name>
    <name type="common">Treponema azotonutricium</name>
    <dbReference type="NCBI Taxonomy" id="545695"/>
    <lineage>
        <taxon>Bacteria</taxon>
        <taxon>Pseudomonadati</taxon>
        <taxon>Spirochaetota</taxon>
        <taxon>Spirochaetia</taxon>
        <taxon>Spirochaetales</taxon>
        <taxon>Breznakiellaceae</taxon>
        <taxon>Leadbettera</taxon>
    </lineage>
</organism>
<dbReference type="EMBL" id="CP001841">
    <property type="protein sequence ID" value="AEF82221.1"/>
    <property type="molecule type" value="Genomic_DNA"/>
</dbReference>
<dbReference type="KEGG" id="taz:TREAZ_3222"/>
<evidence type="ECO:0000313" key="2">
    <source>
        <dbReference type="Proteomes" id="UP000009222"/>
    </source>
</evidence>
<accession>F5Y996</accession>
<protein>
    <submittedName>
        <fullName evidence="1">Ferredoxin, 2Fe-2S (2FeCpFd)</fullName>
    </submittedName>
</protein>
<dbReference type="InParanoid" id="F5Y996"/>